<dbReference type="SUPFAM" id="SSF51430">
    <property type="entry name" value="NAD(P)-linked oxidoreductase"/>
    <property type="match status" value="1"/>
</dbReference>
<dbReference type="InterPro" id="IPR023210">
    <property type="entry name" value="NADP_OxRdtase_dom"/>
</dbReference>
<dbReference type="Pfam" id="PF00248">
    <property type="entry name" value="Aldo_ket_red"/>
    <property type="match status" value="1"/>
</dbReference>
<feature type="active site" description="Proton donor" evidence="1">
    <location>
        <position position="59"/>
    </location>
</feature>
<organism evidence="5 6">
    <name type="scientific">Candidatus Roizmanbacteria bacterium RIFCSPLOWO2_01_FULL_37_12</name>
    <dbReference type="NCBI Taxonomy" id="1802056"/>
    <lineage>
        <taxon>Bacteria</taxon>
        <taxon>Candidatus Roizmaniibacteriota</taxon>
    </lineage>
</organism>
<feature type="site" description="Lowers pKa of active site Tyr" evidence="3">
    <location>
        <position position="85"/>
    </location>
</feature>
<dbReference type="InterPro" id="IPR018170">
    <property type="entry name" value="Aldo/ket_reductase_CS"/>
</dbReference>
<dbReference type="CDD" id="cd19072">
    <property type="entry name" value="AKR_AKR3F1-like"/>
    <property type="match status" value="1"/>
</dbReference>
<dbReference type="AlphaFoldDB" id="A0A1F7IBE9"/>
<dbReference type="EMBL" id="MGAG01000020">
    <property type="protein sequence ID" value="OGK40686.1"/>
    <property type="molecule type" value="Genomic_DNA"/>
</dbReference>
<reference evidence="5 6" key="1">
    <citation type="journal article" date="2016" name="Nat. Commun.">
        <title>Thousands of microbial genomes shed light on interconnected biogeochemical processes in an aquifer system.</title>
        <authorList>
            <person name="Anantharaman K."/>
            <person name="Brown C.T."/>
            <person name="Hug L.A."/>
            <person name="Sharon I."/>
            <person name="Castelle C.J."/>
            <person name="Probst A.J."/>
            <person name="Thomas B.C."/>
            <person name="Singh A."/>
            <person name="Wilkins M.J."/>
            <person name="Karaoz U."/>
            <person name="Brodie E.L."/>
            <person name="Williams K.H."/>
            <person name="Hubbard S.S."/>
            <person name="Banfield J.F."/>
        </authorList>
    </citation>
    <scope>NUCLEOTIDE SEQUENCE [LARGE SCALE GENOMIC DNA]</scope>
</reference>
<evidence type="ECO:0000313" key="6">
    <source>
        <dbReference type="Proteomes" id="UP000177698"/>
    </source>
</evidence>
<accession>A0A1F7IBE9</accession>
<proteinExistence type="predicted"/>
<evidence type="ECO:0000256" key="2">
    <source>
        <dbReference type="PIRSR" id="PIRSR000097-2"/>
    </source>
</evidence>
<dbReference type="GO" id="GO:0016491">
    <property type="term" value="F:oxidoreductase activity"/>
    <property type="evidence" value="ECO:0007669"/>
    <property type="project" value="InterPro"/>
</dbReference>
<evidence type="ECO:0000313" key="5">
    <source>
        <dbReference type="EMBL" id="OGK40686.1"/>
    </source>
</evidence>
<evidence type="ECO:0000256" key="3">
    <source>
        <dbReference type="PIRSR" id="PIRSR000097-3"/>
    </source>
</evidence>
<comment type="caution">
    <text evidence="5">The sequence shown here is derived from an EMBL/GenBank/DDBJ whole genome shotgun (WGS) entry which is preliminary data.</text>
</comment>
<dbReference type="InterPro" id="IPR020471">
    <property type="entry name" value="AKR"/>
</dbReference>
<dbReference type="PIRSF" id="PIRSF000097">
    <property type="entry name" value="AKR"/>
    <property type="match status" value="1"/>
</dbReference>
<dbReference type="PANTHER" id="PTHR43638">
    <property type="entry name" value="OXIDOREDUCTASE, ALDO/KETO REDUCTASE FAMILY PROTEIN"/>
    <property type="match status" value="1"/>
</dbReference>
<dbReference type="PANTHER" id="PTHR43638:SF3">
    <property type="entry name" value="ALDEHYDE REDUCTASE"/>
    <property type="match status" value="1"/>
</dbReference>
<dbReference type="Proteomes" id="UP000177698">
    <property type="component" value="Unassembled WGS sequence"/>
</dbReference>
<dbReference type="STRING" id="1802056.A2954_00105"/>
<feature type="domain" description="NADP-dependent oxidoreductase" evidence="4">
    <location>
        <begin position="17"/>
        <end position="272"/>
    </location>
</feature>
<dbReference type="PRINTS" id="PR00069">
    <property type="entry name" value="ALDKETRDTASE"/>
</dbReference>
<evidence type="ECO:0000259" key="4">
    <source>
        <dbReference type="Pfam" id="PF00248"/>
    </source>
</evidence>
<dbReference type="InterPro" id="IPR036812">
    <property type="entry name" value="NAD(P)_OxRdtase_dom_sf"/>
</dbReference>
<dbReference type="Gene3D" id="3.20.20.100">
    <property type="entry name" value="NADP-dependent oxidoreductase domain"/>
    <property type="match status" value="1"/>
</dbReference>
<protein>
    <recommendedName>
        <fullName evidence="4">NADP-dependent oxidoreductase domain-containing protein</fullName>
    </recommendedName>
</protein>
<evidence type="ECO:0000256" key="1">
    <source>
        <dbReference type="PIRSR" id="PIRSR000097-1"/>
    </source>
</evidence>
<dbReference type="PROSITE" id="PS00062">
    <property type="entry name" value="ALDOKETO_REDUCTASE_2"/>
    <property type="match status" value="1"/>
</dbReference>
<gene>
    <name evidence="5" type="ORF">A2954_00105</name>
</gene>
<feature type="binding site" evidence="2">
    <location>
        <position position="118"/>
    </location>
    <ligand>
        <name>substrate</name>
    </ligand>
</feature>
<name>A0A1F7IBE9_9BACT</name>
<sequence>MKIPTKKLKNGLEIPVLGFGTWTIGGKMESDPSNDEQNTIGINNALKIGITHFDTAEKYAAGHAEELLGLAIKNIDRSKLFITTKVANTNLGYDDVIASCKKSLNRLKTDYIDLYLIHAPNDGIPIKETMKAMGDLIKQGLVRNIGVSNFTTSRLKEAQKNSDYPIVTNQVFYNLFVRQPETDGLIQYCQQNDILITAFRPVERGILTRKGIPILDEISKKYKKTSAQIALNWLVSQPNVIAISKMSNKKHLEENLGALGWEMKMEDVDKLKREFPDQQKETSETPLR</sequence>